<dbReference type="SUPFAM" id="SSF56349">
    <property type="entry name" value="DNA breaking-rejoining enzymes"/>
    <property type="match status" value="1"/>
</dbReference>
<dbReference type="GeneID" id="20821153"/>
<protein>
    <recommendedName>
        <fullName evidence="2">Tyr recombinase domain-containing protein</fullName>
    </recommendedName>
</protein>
<reference evidence="1" key="1">
    <citation type="submission" date="2013-12" db="EMBL/GenBank/DDBJ databases">
        <title>The Genome Sequence of Aphanomyces astaci APO3.</title>
        <authorList>
            <consortium name="The Broad Institute Genomics Platform"/>
            <person name="Russ C."/>
            <person name="Tyler B."/>
            <person name="van West P."/>
            <person name="Dieguez-Uribeondo J."/>
            <person name="Young S.K."/>
            <person name="Zeng Q."/>
            <person name="Gargeya S."/>
            <person name="Fitzgerald M."/>
            <person name="Abouelleil A."/>
            <person name="Alvarado L."/>
            <person name="Chapman S.B."/>
            <person name="Gainer-Dewar J."/>
            <person name="Goldberg J."/>
            <person name="Griggs A."/>
            <person name="Gujja S."/>
            <person name="Hansen M."/>
            <person name="Howarth C."/>
            <person name="Imamovic A."/>
            <person name="Ireland A."/>
            <person name="Larimer J."/>
            <person name="McCowan C."/>
            <person name="Murphy C."/>
            <person name="Pearson M."/>
            <person name="Poon T.W."/>
            <person name="Priest M."/>
            <person name="Roberts A."/>
            <person name="Saif S."/>
            <person name="Shea T."/>
            <person name="Sykes S."/>
            <person name="Wortman J."/>
            <person name="Nusbaum C."/>
            <person name="Birren B."/>
        </authorList>
    </citation>
    <scope>NUCLEOTIDE SEQUENCE [LARGE SCALE GENOMIC DNA]</scope>
    <source>
        <strain evidence="1">APO3</strain>
    </source>
</reference>
<accession>W4FAR6</accession>
<dbReference type="InterPro" id="IPR011010">
    <property type="entry name" value="DNA_brk_join_enz"/>
</dbReference>
<sequence>MSRSVSASSIMLNHIVWEGDCLVIRFGRLKNDQEGKYCAPRNQENGPVLLFGHNAKERFAKWLSVICSASKDTILSMGLNITGIGTHSLRKGVATALTNTPGGPQAVSVWLRAGWSLGGARVDTFSLARVVINL</sequence>
<gene>
    <name evidence="1" type="ORF">H257_19157</name>
</gene>
<organism evidence="1">
    <name type="scientific">Aphanomyces astaci</name>
    <name type="common">Crayfish plague agent</name>
    <dbReference type="NCBI Taxonomy" id="112090"/>
    <lineage>
        <taxon>Eukaryota</taxon>
        <taxon>Sar</taxon>
        <taxon>Stramenopiles</taxon>
        <taxon>Oomycota</taxon>
        <taxon>Saprolegniomycetes</taxon>
        <taxon>Saprolegniales</taxon>
        <taxon>Verrucalvaceae</taxon>
        <taxon>Aphanomyces</taxon>
    </lineage>
</organism>
<evidence type="ECO:0000313" key="1">
    <source>
        <dbReference type="EMBL" id="ETV63911.1"/>
    </source>
</evidence>
<dbReference type="VEuPathDB" id="FungiDB:H257_19157"/>
<dbReference type="GO" id="GO:0003677">
    <property type="term" value="F:DNA binding"/>
    <property type="evidence" value="ECO:0007669"/>
    <property type="project" value="InterPro"/>
</dbReference>
<evidence type="ECO:0008006" key="2">
    <source>
        <dbReference type="Google" id="ProtNLM"/>
    </source>
</evidence>
<name>W4FAR6_APHAT</name>
<dbReference type="EMBL" id="KI913491">
    <property type="protein sequence ID" value="ETV63911.1"/>
    <property type="molecule type" value="Genomic_DNA"/>
</dbReference>
<proteinExistence type="predicted"/>
<dbReference type="RefSeq" id="XP_009846607.1">
    <property type="nucleotide sequence ID" value="XM_009848305.1"/>
</dbReference>
<dbReference type="AlphaFoldDB" id="W4FAR6"/>